<dbReference type="PANTHER" id="PTHR46388:SF2">
    <property type="entry name" value="NHL REPEAT-CONTAINING PROTEIN 2"/>
    <property type="match status" value="1"/>
</dbReference>
<evidence type="ECO:0000313" key="1">
    <source>
        <dbReference type="EMBL" id="ACO68534.1"/>
    </source>
</evidence>
<gene>
    <name evidence="1" type="ORF">MICPUN_55383</name>
</gene>
<sequence length="299" mass="32814">MTLNEDESILYVADRANNRIRQVDLPTMTVTTITDSESPSQDAGTLAWNESFPPESQRGIYFDEPFGIAFYTEPAKVGEDAKKLFPKRASVLLVSELRSHRLRRLVLVGDVSGSGQAGPASFMYAGSYNAVSGHVDELGPASMFHSPSGISVVPGTDGGVAFVADAGNHMIRRVEKELPKQLYISVKSNLHPNTFEDVDEYSFGNGNMAISHGYYSINGPPNNETSHAFGFVSYSDETHVLTMCAYPSLEYFVIFKGPIHVIISDVFHQVKGNVYISWKGTGPGDERAETFRLKDEGED</sequence>
<reference evidence="1 2" key="1">
    <citation type="journal article" date="2009" name="Science">
        <title>Green evolution and dynamic adaptations revealed by genomes of the marine picoeukaryotes Micromonas.</title>
        <authorList>
            <person name="Worden A.Z."/>
            <person name="Lee J.H."/>
            <person name="Mock T."/>
            <person name="Rouze P."/>
            <person name="Simmons M.P."/>
            <person name="Aerts A.L."/>
            <person name="Allen A.E."/>
            <person name="Cuvelier M.L."/>
            <person name="Derelle E."/>
            <person name="Everett M.V."/>
            <person name="Foulon E."/>
            <person name="Grimwood J."/>
            <person name="Gundlach H."/>
            <person name="Henrissat B."/>
            <person name="Napoli C."/>
            <person name="McDonald S.M."/>
            <person name="Parker M.S."/>
            <person name="Rombauts S."/>
            <person name="Salamov A."/>
            <person name="Von Dassow P."/>
            <person name="Badger J.H."/>
            <person name="Coutinho P.M."/>
            <person name="Demir E."/>
            <person name="Dubchak I."/>
            <person name="Gentemann C."/>
            <person name="Eikrem W."/>
            <person name="Gready J.E."/>
            <person name="John U."/>
            <person name="Lanier W."/>
            <person name="Lindquist E.A."/>
            <person name="Lucas S."/>
            <person name="Mayer K.F."/>
            <person name="Moreau H."/>
            <person name="Not F."/>
            <person name="Otillar R."/>
            <person name="Panaud O."/>
            <person name="Pangilinan J."/>
            <person name="Paulsen I."/>
            <person name="Piegu B."/>
            <person name="Poliakov A."/>
            <person name="Robbens S."/>
            <person name="Schmutz J."/>
            <person name="Toulza E."/>
            <person name="Wyss T."/>
            <person name="Zelensky A."/>
            <person name="Zhou K."/>
            <person name="Armbrust E.V."/>
            <person name="Bhattacharya D."/>
            <person name="Goodenough U.W."/>
            <person name="Van de Peer Y."/>
            <person name="Grigoriev I.V."/>
        </authorList>
    </citation>
    <scope>NUCLEOTIDE SEQUENCE [LARGE SCALE GENOMIC DNA]</scope>
    <source>
        <strain evidence="2">RCC299 / NOUM17</strain>
    </source>
</reference>
<dbReference type="OrthoDB" id="273823at2759"/>
<dbReference type="Proteomes" id="UP000002009">
    <property type="component" value="Chromosome 1"/>
</dbReference>
<dbReference type="RefSeq" id="XP_002507276.1">
    <property type="nucleotide sequence ID" value="XM_002507230.1"/>
</dbReference>
<accession>C1FEB3</accession>
<dbReference type="PANTHER" id="PTHR46388">
    <property type="entry name" value="NHL REPEAT-CONTAINING PROTEIN 2"/>
    <property type="match status" value="1"/>
</dbReference>
<dbReference type="EMBL" id="CP001574">
    <property type="protein sequence ID" value="ACO68534.1"/>
    <property type="molecule type" value="Genomic_DNA"/>
</dbReference>
<keyword evidence="2" id="KW-1185">Reference proteome</keyword>
<evidence type="ECO:0000313" key="2">
    <source>
        <dbReference type="Proteomes" id="UP000002009"/>
    </source>
</evidence>
<dbReference type="InterPro" id="IPR011042">
    <property type="entry name" value="6-blade_b-propeller_TolB-like"/>
</dbReference>
<organism evidence="1 2">
    <name type="scientific">Micromonas commoda (strain RCC299 / NOUM17 / CCMP2709)</name>
    <name type="common">Picoplanktonic green alga</name>
    <dbReference type="NCBI Taxonomy" id="296587"/>
    <lineage>
        <taxon>Eukaryota</taxon>
        <taxon>Viridiplantae</taxon>
        <taxon>Chlorophyta</taxon>
        <taxon>Mamiellophyceae</taxon>
        <taxon>Mamiellales</taxon>
        <taxon>Mamiellaceae</taxon>
        <taxon>Micromonas</taxon>
    </lineage>
</organism>
<protein>
    <recommendedName>
        <fullName evidence="3">NHL repeat-containing protein</fullName>
    </recommendedName>
</protein>
<dbReference type="Gene3D" id="2.120.10.30">
    <property type="entry name" value="TolB, C-terminal domain"/>
    <property type="match status" value="2"/>
</dbReference>
<dbReference type="eggNOG" id="KOG2177">
    <property type="taxonomic scope" value="Eukaryota"/>
</dbReference>
<dbReference type="AlphaFoldDB" id="C1FEB3"/>
<dbReference type="GeneID" id="8250201"/>
<dbReference type="KEGG" id="mis:MICPUN_55383"/>
<dbReference type="InParanoid" id="C1FEB3"/>
<name>C1FEB3_MICCC</name>
<proteinExistence type="predicted"/>
<evidence type="ECO:0008006" key="3">
    <source>
        <dbReference type="Google" id="ProtNLM"/>
    </source>
</evidence>
<dbReference type="SUPFAM" id="SSF63825">
    <property type="entry name" value="YWTD domain"/>
    <property type="match status" value="1"/>
</dbReference>